<keyword evidence="2" id="KW-1185">Reference proteome</keyword>
<dbReference type="GO" id="GO:0000329">
    <property type="term" value="C:fungal-type vacuole membrane"/>
    <property type="evidence" value="ECO:0007669"/>
    <property type="project" value="InterPro"/>
</dbReference>
<dbReference type="PANTHER" id="PTHR35895:SF1">
    <property type="entry name" value="LIPID-BINDING SERUM GLYCOPROTEIN C-TERMINAL DOMAIN-CONTAINING PROTEIN"/>
    <property type="match status" value="1"/>
</dbReference>
<accession>A0A1W2TUQ6</accession>
<dbReference type="EMBL" id="DF977525">
    <property type="protein sequence ID" value="GAP92361.2"/>
    <property type="molecule type" value="Genomic_DNA"/>
</dbReference>
<evidence type="ECO:0000313" key="1">
    <source>
        <dbReference type="EMBL" id="GAP92361.2"/>
    </source>
</evidence>
<organism evidence="1">
    <name type="scientific">Rosellinia necatrix</name>
    <name type="common">White root-rot fungus</name>
    <dbReference type="NCBI Taxonomy" id="77044"/>
    <lineage>
        <taxon>Eukaryota</taxon>
        <taxon>Fungi</taxon>
        <taxon>Dikarya</taxon>
        <taxon>Ascomycota</taxon>
        <taxon>Pezizomycotina</taxon>
        <taxon>Sordariomycetes</taxon>
        <taxon>Xylariomycetidae</taxon>
        <taxon>Xylariales</taxon>
        <taxon>Xylariaceae</taxon>
        <taxon>Rosellinia</taxon>
    </lineage>
</organism>
<name>A0A1W2TUQ6_ROSNE</name>
<sequence length="370" mass="39164">MDLSFQGLVQRHASEMESAFRSLVDTIVRNSKLSISLLRISNVTEDSFHASLEARITKTGLASAGITPMTVDLCGPSGHFGYVTLPAITTQAYGTDVVVASQLVEIVDKEALKAFVRGIIQDGGVVLSLRNGKTSISALGIGPRDVVYEKELGLPGMRGPVVSVQAAGLIQDSTSTSTATAAKEALAPTTSAAPDDSAAPLQRSYTAASISSMTGLDGVRNVAITFQVANPSPMEISFGTCFFDVLDHEGNLVAELKGHLDIRRDSFETTFQGRVNKAAAASLAAAMREAGGSKDDRREGETKGGRVPEARLVGRRCVGAGWCDETIKGIDVPLRNVRRLFHALGIDAGVEEPEEKRASFGGWARGLMSR</sequence>
<dbReference type="Pfam" id="PF12505">
    <property type="entry name" value="DUF3712"/>
    <property type="match status" value="1"/>
</dbReference>
<gene>
    <name evidence="1" type="ORF">SAMD00023353_8000140</name>
</gene>
<reference evidence="1" key="1">
    <citation type="submission" date="2016-03" db="EMBL/GenBank/DDBJ databases">
        <title>Draft genome sequence of Rosellinia necatrix.</title>
        <authorList>
            <person name="Kanematsu S."/>
        </authorList>
    </citation>
    <scope>NUCLEOTIDE SEQUENCE [LARGE SCALE GENOMIC DNA]</scope>
    <source>
        <strain evidence="1">W97</strain>
    </source>
</reference>
<proteinExistence type="predicted"/>
<protein>
    <submittedName>
        <fullName evidence="1">Uncharacterized protein</fullName>
    </submittedName>
</protein>
<evidence type="ECO:0000313" key="2">
    <source>
        <dbReference type="Proteomes" id="UP000054516"/>
    </source>
</evidence>
<dbReference type="OrthoDB" id="10039566at2759"/>
<dbReference type="PANTHER" id="PTHR35895">
    <property type="entry name" value="CHROMOSOME 16, WHOLE GENOME SHOTGUN SEQUENCE"/>
    <property type="match status" value="1"/>
</dbReference>
<dbReference type="AlphaFoldDB" id="A0A1W2TUQ6"/>
<dbReference type="InterPro" id="IPR046368">
    <property type="entry name" value="Tag1"/>
</dbReference>
<dbReference type="Proteomes" id="UP000054516">
    <property type="component" value="Unassembled WGS sequence"/>
</dbReference>
<dbReference type="InterPro" id="IPR022185">
    <property type="entry name" value="DUF3712"/>
</dbReference>